<dbReference type="CDD" id="cd00067">
    <property type="entry name" value="GAL4"/>
    <property type="match status" value="1"/>
</dbReference>
<keyword evidence="8" id="KW-1185">Reference proteome</keyword>
<dbReference type="AlphaFoldDB" id="A0A364KYC1"/>
<dbReference type="GO" id="GO:0008270">
    <property type="term" value="F:zinc ion binding"/>
    <property type="evidence" value="ECO:0007669"/>
    <property type="project" value="InterPro"/>
</dbReference>
<dbReference type="SUPFAM" id="SSF57701">
    <property type="entry name" value="Zn2/Cys6 DNA-binding domain"/>
    <property type="match status" value="1"/>
</dbReference>
<dbReference type="EMBL" id="MIKG01000008">
    <property type="protein sequence ID" value="RAO68557.1"/>
    <property type="molecule type" value="Genomic_DNA"/>
</dbReference>
<dbReference type="InterPro" id="IPR036864">
    <property type="entry name" value="Zn2-C6_fun-type_DNA-bd_sf"/>
</dbReference>
<gene>
    <name evidence="7" type="ORF">BHQ10_004569</name>
</gene>
<evidence type="ECO:0000256" key="1">
    <source>
        <dbReference type="ARBA" id="ARBA00022723"/>
    </source>
</evidence>
<organism evidence="7 8">
    <name type="scientific">Talaromyces amestolkiae</name>
    <dbReference type="NCBI Taxonomy" id="1196081"/>
    <lineage>
        <taxon>Eukaryota</taxon>
        <taxon>Fungi</taxon>
        <taxon>Dikarya</taxon>
        <taxon>Ascomycota</taxon>
        <taxon>Pezizomycotina</taxon>
        <taxon>Eurotiomycetes</taxon>
        <taxon>Eurotiomycetidae</taxon>
        <taxon>Eurotiales</taxon>
        <taxon>Trichocomaceae</taxon>
        <taxon>Talaromyces</taxon>
        <taxon>Talaromyces sect. Talaromyces</taxon>
    </lineage>
</organism>
<dbReference type="Proteomes" id="UP000249363">
    <property type="component" value="Unassembled WGS sequence"/>
</dbReference>
<accession>A0A364KYC1</accession>
<dbReference type="PANTHER" id="PTHR31668:SF4">
    <property type="entry name" value="TRANSCRIPTIONAL ACTIVATOR PROTEIN DAL81"/>
    <property type="match status" value="1"/>
</dbReference>
<keyword evidence="5" id="KW-0539">Nucleus</keyword>
<dbReference type="PROSITE" id="PS00463">
    <property type="entry name" value="ZN2_CY6_FUNGAL_1"/>
    <property type="match status" value="1"/>
</dbReference>
<evidence type="ECO:0000256" key="4">
    <source>
        <dbReference type="ARBA" id="ARBA00023163"/>
    </source>
</evidence>
<feature type="domain" description="Zn(2)-C6 fungal-type" evidence="6">
    <location>
        <begin position="17"/>
        <end position="48"/>
    </location>
</feature>
<dbReference type="STRING" id="1196081.A0A364KYC1"/>
<dbReference type="GO" id="GO:0001080">
    <property type="term" value="P:nitrogen catabolite activation of transcription from RNA polymerase II promoter"/>
    <property type="evidence" value="ECO:0007669"/>
    <property type="project" value="TreeGrafter"/>
</dbReference>
<keyword evidence="4" id="KW-0804">Transcription</keyword>
<keyword evidence="1" id="KW-0479">Metal-binding</keyword>
<dbReference type="GO" id="GO:0000981">
    <property type="term" value="F:DNA-binding transcription factor activity, RNA polymerase II-specific"/>
    <property type="evidence" value="ECO:0007669"/>
    <property type="project" value="InterPro"/>
</dbReference>
<dbReference type="Gene3D" id="4.10.240.10">
    <property type="entry name" value="Zn(2)-C6 fungal-type DNA-binding domain"/>
    <property type="match status" value="1"/>
</dbReference>
<dbReference type="GO" id="GO:0006351">
    <property type="term" value="P:DNA-templated transcription"/>
    <property type="evidence" value="ECO:0007669"/>
    <property type="project" value="InterPro"/>
</dbReference>
<evidence type="ECO:0000313" key="8">
    <source>
        <dbReference type="Proteomes" id="UP000249363"/>
    </source>
</evidence>
<keyword evidence="2" id="KW-0805">Transcription regulation</keyword>
<evidence type="ECO:0000256" key="2">
    <source>
        <dbReference type="ARBA" id="ARBA00023015"/>
    </source>
</evidence>
<dbReference type="PANTHER" id="PTHR31668">
    <property type="entry name" value="GLUCOSE TRANSPORT TRANSCRIPTION REGULATOR RGT1-RELATED-RELATED"/>
    <property type="match status" value="1"/>
</dbReference>
<dbReference type="InterPro" id="IPR001138">
    <property type="entry name" value="Zn2Cys6_DnaBD"/>
</dbReference>
<evidence type="ECO:0000259" key="6">
    <source>
        <dbReference type="PROSITE" id="PS50048"/>
    </source>
</evidence>
<protein>
    <recommendedName>
        <fullName evidence="6">Zn(2)-C6 fungal-type domain-containing protein</fullName>
    </recommendedName>
</protein>
<dbReference type="Pfam" id="PF04082">
    <property type="entry name" value="Fungal_trans"/>
    <property type="match status" value="1"/>
</dbReference>
<comment type="caution">
    <text evidence="7">The sequence shown here is derived from an EMBL/GenBank/DDBJ whole genome shotgun (WGS) entry which is preliminary data.</text>
</comment>
<keyword evidence="3" id="KW-0238">DNA-binding</keyword>
<dbReference type="GO" id="GO:0003677">
    <property type="term" value="F:DNA binding"/>
    <property type="evidence" value="ECO:0007669"/>
    <property type="project" value="UniProtKB-KW"/>
</dbReference>
<reference evidence="7 8" key="1">
    <citation type="journal article" date="2017" name="Biotechnol. Biofuels">
        <title>Differential beta-glucosidase expression as a function of carbon source availability in Talaromyces amestolkiae: a genomic and proteomic approach.</title>
        <authorList>
            <person name="de Eugenio L.I."/>
            <person name="Mendez-Liter J.A."/>
            <person name="Nieto-Dominguez M."/>
            <person name="Alonso L."/>
            <person name="Gil-Munoz J."/>
            <person name="Barriuso J."/>
            <person name="Prieto A."/>
            <person name="Martinez M.J."/>
        </authorList>
    </citation>
    <scope>NUCLEOTIDE SEQUENCE [LARGE SCALE GENOMIC DNA]</scope>
    <source>
        <strain evidence="7 8">CIB</strain>
    </source>
</reference>
<dbReference type="SMART" id="SM00066">
    <property type="entry name" value="GAL4"/>
    <property type="match status" value="1"/>
</dbReference>
<dbReference type="Pfam" id="PF00172">
    <property type="entry name" value="Zn_clus"/>
    <property type="match status" value="1"/>
</dbReference>
<evidence type="ECO:0000256" key="3">
    <source>
        <dbReference type="ARBA" id="ARBA00023125"/>
    </source>
</evidence>
<dbReference type="InterPro" id="IPR007219">
    <property type="entry name" value="XnlR_reg_dom"/>
</dbReference>
<dbReference type="GeneID" id="63793785"/>
<dbReference type="RefSeq" id="XP_040733073.1">
    <property type="nucleotide sequence ID" value="XM_040876948.1"/>
</dbReference>
<dbReference type="OrthoDB" id="1924787at2759"/>
<evidence type="ECO:0000313" key="7">
    <source>
        <dbReference type="EMBL" id="RAO68557.1"/>
    </source>
</evidence>
<dbReference type="PROSITE" id="PS50048">
    <property type="entry name" value="ZN2_CY6_FUNGAL_2"/>
    <property type="match status" value="1"/>
</dbReference>
<name>A0A364KYC1_TALAM</name>
<dbReference type="InterPro" id="IPR050797">
    <property type="entry name" value="Carb_Metab_Trans_Reg"/>
</dbReference>
<sequence length="533" mass="59838">MPELRGARPYRSKRLRPCDTCRQRKHACQLQDKPPCASCRNLGVACTFKNPPSKRAQRNHPQNFPEVGQPMMIQDLLGLQESSLPEFSDLGADIDFFEDIQLPQLSHPGLLRATPPPVAQNILCNAGENEYVSERRQQNPRVSQVSLPSTVAPFAAGTIDSFPPTSLSSLFPGEGSCTDSIPAASRYLSAQAGDSEASRLKQSLDNAAGYSVQYSGLSGEMDPYLLRHFRFPDVGTAKFFKVHYRQLAPESPSDIPVHFRLTSHDIADSLTPETSLSSGRELLENLVPVHLGVRLVGLFFRYVFPSLPVLSRTAFGLSRDTLIPDTHVLREMPSHLLAAVYASSHEFSSHDPVLCVSSTYQKVPAEKLWRLAYEGIHDDIHRAQLATLQTVLLYLQKPSLEGVTALADTPFHRSWVSLLACLATNLGLNLDCHRWPIPLWERRLRRRLWWAVYTETTWNSLLMGFPHPISDDEWDVSPLDENDFVIDHLLLPNLESYNTKFPSLSPCVYCHGGYEFVFLASLTVIAYDIYRKL</sequence>
<dbReference type="SMART" id="SM00906">
    <property type="entry name" value="Fungal_trans"/>
    <property type="match status" value="1"/>
</dbReference>
<proteinExistence type="predicted"/>
<dbReference type="GO" id="GO:0005634">
    <property type="term" value="C:nucleus"/>
    <property type="evidence" value="ECO:0007669"/>
    <property type="project" value="TreeGrafter"/>
</dbReference>
<dbReference type="CDD" id="cd12148">
    <property type="entry name" value="fungal_TF_MHR"/>
    <property type="match status" value="1"/>
</dbReference>
<evidence type="ECO:0000256" key="5">
    <source>
        <dbReference type="ARBA" id="ARBA00023242"/>
    </source>
</evidence>